<dbReference type="OrthoDB" id="6538940at2"/>
<reference evidence="3" key="1">
    <citation type="submission" date="2004-02" db="EMBL/GenBank/DDBJ databases">
        <title>The genome sequence of the enterobacterial phytopathogen Erwinia carotovora subsp. atroseptica SCRI1043 and functional genomic identification of novel virulence factors.</title>
        <authorList>
            <person name="Bell K.S."/>
            <person name="Sebaihia M."/>
            <person name="Pritchard L."/>
            <person name="Holden M."/>
            <person name="Hyman L.J."/>
            <person name="Holeva M.C."/>
            <person name="Thomson N.R."/>
            <person name="Bentley S.D."/>
            <person name="Churcher C."/>
            <person name="Mungall K."/>
            <person name="Atkin R."/>
            <person name="Bason N."/>
            <person name="Brooks K."/>
            <person name="Chillingworth T."/>
            <person name="Clark K."/>
            <person name="Doggett J."/>
            <person name="Fraser A."/>
            <person name="Hance Z."/>
            <person name="Hauser H."/>
            <person name="Jagels K."/>
            <person name="Moule S."/>
            <person name="Norbertczak H."/>
            <person name="Ormond D."/>
            <person name="Price C."/>
            <person name="Quail M.A."/>
            <person name="Sanders M."/>
            <person name="Walker D."/>
            <person name="Whitehead S."/>
            <person name="Salmond G.P.C."/>
            <person name="Birch P.R.J."/>
            <person name="Barrell B.G."/>
            <person name="Parkhill J."/>
            <person name="Toth I.K."/>
        </authorList>
    </citation>
    <scope>NUCLEOTIDE SEQUENCE</scope>
    <source>
        <strain evidence="3">SCRI1043</strain>
    </source>
</reference>
<name>Q6D6R1_PECAS</name>
<dbReference type="eggNOG" id="COG5314">
    <property type="taxonomic scope" value="Bacteria"/>
</dbReference>
<dbReference type="STRING" id="218491.ECA1619"/>
<dbReference type="Proteomes" id="UP000007966">
    <property type="component" value="Chromosome"/>
</dbReference>
<evidence type="ECO:0000256" key="1">
    <source>
        <dbReference type="SAM" id="Coils"/>
    </source>
</evidence>
<dbReference type="AlphaFoldDB" id="Q6D6R1"/>
<keyword evidence="4" id="KW-1185">Reference proteome</keyword>
<sequence>MRTRYIMLALSLFISTQAISAGIPVFDAVQNVESINQWVQKLQQWEDTVTHYKSELNAYKQQLATATGVRNIQGFLSDARSLKTDIDNLRKNGISLDDLLTNHNGSYSSELQHLYSKYKSFSVCSTEQEGIKSQTLTDSCQQMVLNQAMAIENTAEVENKITGTLSDISALSDRISNAQDSKESQDLANAIAAKSVQLNALTSQWEMSVKQAEQRTTLLEQQRQKAFEQQQLTAPVADLNNI</sequence>
<proteinExistence type="predicted"/>
<protein>
    <submittedName>
        <fullName evidence="3">Conjugal transfer protein</fullName>
    </submittedName>
</protein>
<keyword evidence="1" id="KW-0175">Coiled coil</keyword>
<accession>Q6D6R1</accession>
<dbReference type="PATRIC" id="fig|218491.5.peg.1658"/>
<dbReference type="Gene3D" id="1.20.58.430">
    <property type="entry name" value="Type IV secretion system, VirB5-domain"/>
    <property type="match status" value="1"/>
</dbReference>
<dbReference type="RefSeq" id="WP_011093198.1">
    <property type="nucleotide sequence ID" value="NC_004547.2"/>
</dbReference>
<dbReference type="InterPro" id="IPR023220">
    <property type="entry name" value="T4SS_VirB5-domain"/>
</dbReference>
<dbReference type="InterPro" id="IPR014158">
    <property type="entry name" value="T4SS_VirB5"/>
</dbReference>
<keyword evidence="2" id="KW-0732">Signal</keyword>
<feature type="coiled-coil region" evidence="1">
    <location>
        <begin position="35"/>
        <end position="62"/>
    </location>
</feature>
<gene>
    <name evidence="3" type="primary">virB5</name>
    <name evidence="3" type="ordered locus">ECA1619</name>
</gene>
<evidence type="ECO:0000313" key="3">
    <source>
        <dbReference type="EMBL" id="CAG74524.1"/>
    </source>
</evidence>
<dbReference type="HOGENOM" id="CLU_058586_1_0_6"/>
<dbReference type="KEGG" id="eca:ECA1619"/>
<dbReference type="EMBL" id="BX950851">
    <property type="protein sequence ID" value="CAG74524.1"/>
    <property type="molecule type" value="Genomic_DNA"/>
</dbReference>
<organism evidence="3 4">
    <name type="scientific">Pectobacterium atrosepticum (strain SCRI 1043 / ATCC BAA-672)</name>
    <name type="common">Erwinia carotovora subsp. atroseptica</name>
    <dbReference type="NCBI Taxonomy" id="218491"/>
    <lineage>
        <taxon>Bacteria</taxon>
        <taxon>Pseudomonadati</taxon>
        <taxon>Pseudomonadota</taxon>
        <taxon>Gammaproteobacteria</taxon>
        <taxon>Enterobacterales</taxon>
        <taxon>Pectobacteriaceae</taxon>
        <taxon>Pectobacterium</taxon>
    </lineage>
</organism>
<dbReference type="Pfam" id="PF07996">
    <property type="entry name" value="T4SS"/>
    <property type="match status" value="1"/>
</dbReference>
<feature type="signal peptide" evidence="2">
    <location>
        <begin position="1"/>
        <end position="20"/>
    </location>
</feature>
<evidence type="ECO:0000256" key="2">
    <source>
        <dbReference type="SAM" id="SignalP"/>
    </source>
</evidence>
<evidence type="ECO:0000313" key="4">
    <source>
        <dbReference type="Proteomes" id="UP000007966"/>
    </source>
</evidence>
<dbReference type="SUPFAM" id="SSF101082">
    <property type="entry name" value="Typo IV secretion system protein TraC"/>
    <property type="match status" value="1"/>
</dbReference>
<feature type="chain" id="PRO_5004272441" evidence="2">
    <location>
        <begin position="21"/>
        <end position="242"/>
    </location>
</feature>